<keyword evidence="2" id="KW-1185">Reference proteome</keyword>
<reference evidence="1 2" key="1">
    <citation type="submission" date="2020-08" db="EMBL/GenBank/DDBJ databases">
        <title>Sequencing the genomes of 1000 actinobacteria strains.</title>
        <authorList>
            <person name="Klenk H.-P."/>
        </authorList>
    </citation>
    <scope>NUCLEOTIDE SEQUENCE [LARGE SCALE GENOMIC DNA]</scope>
    <source>
        <strain evidence="1 2">DSM 19079</strain>
    </source>
</reference>
<protein>
    <submittedName>
        <fullName evidence="1">Uncharacterized protein</fullName>
    </submittedName>
</protein>
<dbReference type="InterPro" id="IPR025447">
    <property type="entry name" value="DUF4192"/>
</dbReference>
<evidence type="ECO:0000313" key="2">
    <source>
        <dbReference type="Proteomes" id="UP000560081"/>
    </source>
</evidence>
<dbReference type="EMBL" id="JACHMC010000001">
    <property type="protein sequence ID" value="MBB4882510.1"/>
    <property type="molecule type" value="Genomic_DNA"/>
</dbReference>
<comment type="caution">
    <text evidence="1">The sequence shown here is derived from an EMBL/GenBank/DDBJ whole genome shotgun (WGS) entry which is preliminary data.</text>
</comment>
<dbReference type="AlphaFoldDB" id="A0A4Y8X127"/>
<dbReference type="Pfam" id="PF13830">
    <property type="entry name" value="DUF4192"/>
    <property type="match status" value="1"/>
</dbReference>
<dbReference type="Proteomes" id="UP000560081">
    <property type="component" value="Unassembled WGS sequence"/>
</dbReference>
<proteinExistence type="predicted"/>
<dbReference type="RefSeq" id="WP_135030230.1">
    <property type="nucleotide sequence ID" value="NZ_BMLA01000001.1"/>
</dbReference>
<organism evidence="1 2">
    <name type="scientific">Micrococcus flavus</name>
    <dbReference type="NCBI Taxonomy" id="384602"/>
    <lineage>
        <taxon>Bacteria</taxon>
        <taxon>Bacillati</taxon>
        <taxon>Actinomycetota</taxon>
        <taxon>Actinomycetes</taxon>
        <taxon>Micrococcales</taxon>
        <taxon>Micrococcaceae</taxon>
        <taxon>Micrococcus</taxon>
    </lineage>
</organism>
<evidence type="ECO:0000313" key="1">
    <source>
        <dbReference type="EMBL" id="MBB4882510.1"/>
    </source>
</evidence>
<accession>A0A4Y8X127</accession>
<sequence length="386" mass="39567">MDQLPGPTASLPPHGPRSVDDPAAGPPPPTLRARGVDDLLGYAGHVLGALRPGSLVLVALHGTVLGAVVRVDLPPPGAGEGPAGERWAAAVAEVLTRDRSADAAVALALAEDGPRLPGRAAAPAWLDPLAAALAVRGRPLREGWTVRTGLAHPWWGPAGRDPGGADGGVAVAVDPGASELSLHLIGRGSVWGLRSEHVHVPRHRPPGPAAAAEWKRCTPVSGAPASGSLAGWLEAWDHVLTEGRTSAAAPAPSDAWLGGPLVRATWRDALLLHAASSPGARPADPVVRAAVLTGRAAQAPDWRRLDVLWSRLRGLSVHAPARHAAQALTLAAWVAWARGEGSAAGAHLEAAAGLAAPDGLGRVLERLVGSGVVCEWAADPRRCWRP</sequence>
<name>A0A4Y8X127_9MICC</name>
<gene>
    <name evidence="1" type="ORF">BJ976_000861</name>
</gene>
<dbReference type="OrthoDB" id="4954868at2"/>